<keyword evidence="3" id="KW-1185">Reference proteome</keyword>
<gene>
    <name evidence="2" type="ORF">KO481_33090</name>
</gene>
<proteinExistence type="predicted"/>
<dbReference type="Proteomes" id="UP000733379">
    <property type="component" value="Unassembled WGS sequence"/>
</dbReference>
<sequence length="163" mass="16504">MGRTLDRRALLRVAGGGAFAVASLSAAACTKKPPPQPDTLLPHEISARTDAVWARAAAAAAPDRAAALTVIATQRTAHADALRAEINRAIGVYGDGTLPKSPTPVVTPPAAPAPPPTVSAVRDRLSAARKSAADASDANTAYRAGLLASISACCASHVEVLLK</sequence>
<protein>
    <submittedName>
        <fullName evidence="2">Uncharacterized protein</fullName>
    </submittedName>
</protein>
<keyword evidence="1" id="KW-0732">Signal</keyword>
<dbReference type="PROSITE" id="PS51318">
    <property type="entry name" value="TAT"/>
    <property type="match status" value="1"/>
</dbReference>
<dbReference type="PROSITE" id="PS51257">
    <property type="entry name" value="PROKAR_LIPOPROTEIN"/>
    <property type="match status" value="1"/>
</dbReference>
<evidence type="ECO:0000313" key="3">
    <source>
        <dbReference type="Proteomes" id="UP000733379"/>
    </source>
</evidence>
<dbReference type="EMBL" id="JAHKNI010000014">
    <property type="protein sequence ID" value="MBU3066343.1"/>
    <property type="molecule type" value="Genomic_DNA"/>
</dbReference>
<dbReference type="InterPro" id="IPR006311">
    <property type="entry name" value="TAT_signal"/>
</dbReference>
<evidence type="ECO:0000313" key="2">
    <source>
        <dbReference type="EMBL" id="MBU3066343.1"/>
    </source>
</evidence>
<feature type="signal peptide" evidence="1">
    <location>
        <begin position="1"/>
        <end position="28"/>
    </location>
</feature>
<name>A0ABS6BAW4_9NOCA</name>
<reference evidence="2 3" key="1">
    <citation type="submission" date="2021-06" db="EMBL/GenBank/DDBJ databases">
        <title>Actinomycetes sequencing.</title>
        <authorList>
            <person name="Shan Q."/>
        </authorList>
    </citation>
    <scope>NUCLEOTIDE SEQUENCE [LARGE SCALE GENOMIC DNA]</scope>
    <source>
        <strain evidence="2 3">NEAU-G5</strain>
    </source>
</reference>
<accession>A0ABS6BAW4</accession>
<organism evidence="2 3">
    <name type="scientific">Nocardia albiluteola</name>
    <dbReference type="NCBI Taxonomy" id="2842303"/>
    <lineage>
        <taxon>Bacteria</taxon>
        <taxon>Bacillati</taxon>
        <taxon>Actinomycetota</taxon>
        <taxon>Actinomycetes</taxon>
        <taxon>Mycobacteriales</taxon>
        <taxon>Nocardiaceae</taxon>
        <taxon>Nocardia</taxon>
    </lineage>
</organism>
<evidence type="ECO:0000256" key="1">
    <source>
        <dbReference type="SAM" id="SignalP"/>
    </source>
</evidence>
<comment type="caution">
    <text evidence="2">The sequence shown here is derived from an EMBL/GenBank/DDBJ whole genome shotgun (WGS) entry which is preliminary data.</text>
</comment>
<feature type="chain" id="PRO_5046307854" evidence="1">
    <location>
        <begin position="29"/>
        <end position="163"/>
    </location>
</feature>